<dbReference type="RefSeq" id="WP_239796980.1">
    <property type="nucleotide sequence ID" value="NZ_OU912926.1"/>
</dbReference>
<name>A0ABM8Z031_9PROT</name>
<evidence type="ECO:0000313" key="2">
    <source>
        <dbReference type="Proteomes" id="UP000839052"/>
    </source>
</evidence>
<evidence type="ECO:0000313" key="1">
    <source>
        <dbReference type="EMBL" id="CAG9933153.1"/>
    </source>
</evidence>
<reference evidence="1 2" key="1">
    <citation type="submission" date="2021-10" db="EMBL/GenBank/DDBJ databases">
        <authorList>
            <person name="Koch H."/>
        </authorList>
    </citation>
    <scope>NUCLEOTIDE SEQUENCE [LARGE SCALE GENOMIC DNA]</scope>
    <source>
        <strain evidence="1">6680</strain>
    </source>
</reference>
<dbReference type="EMBL" id="OU912926">
    <property type="protein sequence ID" value="CAG9933153.1"/>
    <property type="molecule type" value="Genomic_DNA"/>
</dbReference>
<protein>
    <submittedName>
        <fullName evidence="1">Uncharacterized protein</fullName>
    </submittedName>
</protein>
<dbReference type="InterPro" id="IPR025103">
    <property type="entry name" value="DUF4011"/>
</dbReference>
<accession>A0ABM8Z031</accession>
<keyword evidence="2" id="KW-1185">Reference proteome</keyword>
<proteinExistence type="predicted"/>
<sequence>MEAIQKQAAELLRKRDLTLDGYGSGQSENVWSMLSAIWSAVAGLKLDYALPPASFEENGQKVRTPSQIITSGLATCLDSTLLFASVIEAVRLHPVAILTKGHAFVGAWITPIEFKSAIVEDVVAVRKAVSLDQLVIFETTLAVTHPPASFGQAIQQAKKAISEEQEDAFTMAIDFKRARIQGIFPMPTTELMKQEIASNDDMGIILEMEEPPALPRFDIEQEVVVETPQTRLNRWQRKLLDLSLRNKLLNFKPSKKAIVVLCKKPGKLEDILADGKEIKLLPLPDISGGEGGRDEVAHMRMHGTSLTDEFVNEALEHSNTVYALLSKTVLDSSLIEIFRQAKLDIEEGGANTLFLAIGFLAWKKDMKDPKRYKAPLVLIPVTLLRPGICSGLMKTDTSIGLLFT</sequence>
<dbReference type="Pfam" id="PF13195">
    <property type="entry name" value="DUF4011"/>
    <property type="match status" value="1"/>
</dbReference>
<organism evidence="1 2">
    <name type="scientific">Candidatus Nitrotoga arctica</name>
    <dbReference type="NCBI Taxonomy" id="453162"/>
    <lineage>
        <taxon>Bacteria</taxon>
        <taxon>Pseudomonadati</taxon>
        <taxon>Pseudomonadota</taxon>
        <taxon>Betaproteobacteria</taxon>
        <taxon>Nitrosomonadales</taxon>
        <taxon>Gallionellaceae</taxon>
        <taxon>Candidatus Nitrotoga</taxon>
    </lineage>
</organism>
<dbReference type="Proteomes" id="UP000839052">
    <property type="component" value="Chromosome"/>
</dbReference>
<gene>
    <name evidence="1" type="ORF">NTG6680_1904</name>
</gene>